<dbReference type="GO" id="GO:0005886">
    <property type="term" value="C:plasma membrane"/>
    <property type="evidence" value="ECO:0007669"/>
    <property type="project" value="TreeGrafter"/>
</dbReference>
<evidence type="ECO:0008006" key="10">
    <source>
        <dbReference type="Google" id="ProtNLM"/>
    </source>
</evidence>
<keyword evidence="6" id="KW-0915">Sodium</keyword>
<evidence type="ECO:0000256" key="7">
    <source>
        <dbReference type="SAM" id="Phobius"/>
    </source>
</evidence>
<evidence type="ECO:0000256" key="5">
    <source>
        <dbReference type="ARBA" id="ARBA00023136"/>
    </source>
</evidence>
<dbReference type="Pfam" id="PF00939">
    <property type="entry name" value="Na_sulph_symp"/>
    <property type="match status" value="1"/>
</dbReference>
<name>A0A8B9Q5D7_APTOW</name>
<dbReference type="PANTHER" id="PTHR10283">
    <property type="entry name" value="SOLUTE CARRIER FAMILY 13 MEMBER"/>
    <property type="match status" value="1"/>
</dbReference>
<evidence type="ECO:0000313" key="8">
    <source>
        <dbReference type="Ensembl" id="ENSAOWP00000021712.1"/>
    </source>
</evidence>
<evidence type="ECO:0000256" key="2">
    <source>
        <dbReference type="ARBA" id="ARBA00006772"/>
    </source>
</evidence>
<dbReference type="Ensembl" id="ENSAOWT00000024590.1">
    <property type="protein sequence ID" value="ENSAOWP00000021712.1"/>
    <property type="gene ID" value="ENSAOWG00000014690.1"/>
</dbReference>
<dbReference type="GO" id="GO:0015137">
    <property type="term" value="F:citrate transmembrane transporter activity"/>
    <property type="evidence" value="ECO:0007669"/>
    <property type="project" value="TreeGrafter"/>
</dbReference>
<keyword evidence="5 7" id="KW-0472">Membrane</keyword>
<organism evidence="8 9">
    <name type="scientific">Apteryx owenii</name>
    <name type="common">Little spotted kiwi</name>
    <dbReference type="NCBI Taxonomy" id="8824"/>
    <lineage>
        <taxon>Eukaryota</taxon>
        <taxon>Metazoa</taxon>
        <taxon>Chordata</taxon>
        <taxon>Craniata</taxon>
        <taxon>Vertebrata</taxon>
        <taxon>Euteleostomi</taxon>
        <taxon>Archelosauria</taxon>
        <taxon>Archosauria</taxon>
        <taxon>Dinosauria</taxon>
        <taxon>Saurischia</taxon>
        <taxon>Theropoda</taxon>
        <taxon>Coelurosauria</taxon>
        <taxon>Aves</taxon>
        <taxon>Palaeognathae</taxon>
        <taxon>Apterygiformes</taxon>
        <taxon>Apterygidae</taxon>
        <taxon>Apteryx</taxon>
    </lineage>
</organism>
<dbReference type="GO" id="GO:0017153">
    <property type="term" value="F:sodium:dicarboxylate symporter activity"/>
    <property type="evidence" value="ECO:0007669"/>
    <property type="project" value="TreeGrafter"/>
</dbReference>
<proteinExistence type="inferred from homology"/>
<reference evidence="8" key="1">
    <citation type="submission" date="2025-08" db="UniProtKB">
        <authorList>
            <consortium name="Ensembl"/>
        </authorList>
    </citation>
    <scope>IDENTIFICATION</scope>
</reference>
<feature type="transmembrane region" description="Helical" evidence="7">
    <location>
        <begin position="9"/>
        <end position="26"/>
    </location>
</feature>
<evidence type="ECO:0000256" key="4">
    <source>
        <dbReference type="ARBA" id="ARBA00022989"/>
    </source>
</evidence>
<comment type="subcellular location">
    <subcellularLocation>
        <location evidence="1">Membrane</location>
        <topology evidence="1">Multi-pass membrane protein</topology>
    </subcellularLocation>
</comment>
<dbReference type="AlphaFoldDB" id="A0A8B9Q5D7"/>
<evidence type="ECO:0000256" key="3">
    <source>
        <dbReference type="ARBA" id="ARBA00022692"/>
    </source>
</evidence>
<sequence length="182" mass="20115">MAVYWCTEVIPLAVTSLMPVVFFPLLGVQDSKTVCLQYLKETNMLFIGGLIVAISVEQWNLHKRIALKVLLILGVKPALLMLGFMGVTAFLSMWISNTATTAMMVPIVQAVLDQMDNTEQDLTMMEEASGQTNAVIELEEKDASDPTSVQGKRPLRIEALSSVEVSGSAVINFRKRKFLLSY</sequence>
<dbReference type="GO" id="GO:0015141">
    <property type="term" value="F:succinate transmembrane transporter activity"/>
    <property type="evidence" value="ECO:0007669"/>
    <property type="project" value="TreeGrafter"/>
</dbReference>
<evidence type="ECO:0000256" key="6">
    <source>
        <dbReference type="ARBA" id="ARBA00023201"/>
    </source>
</evidence>
<dbReference type="GO" id="GO:0015741">
    <property type="term" value="P:fumarate transport"/>
    <property type="evidence" value="ECO:0007669"/>
    <property type="project" value="TreeGrafter"/>
</dbReference>
<feature type="transmembrane region" description="Helical" evidence="7">
    <location>
        <begin position="38"/>
        <end position="57"/>
    </location>
</feature>
<feature type="transmembrane region" description="Helical" evidence="7">
    <location>
        <begin position="69"/>
        <end position="95"/>
    </location>
</feature>
<keyword evidence="6" id="KW-0813">Transport</keyword>
<comment type="similarity">
    <text evidence="2">Belongs to the SLC13A/DASS transporter (TC 2.A.47) family. NADC subfamily.</text>
</comment>
<dbReference type="Proteomes" id="UP000694424">
    <property type="component" value="Unplaced"/>
</dbReference>
<accession>A0A8B9Q5D7</accession>
<keyword evidence="4 7" id="KW-1133">Transmembrane helix</keyword>
<keyword evidence="9" id="KW-1185">Reference proteome</keyword>
<dbReference type="PANTHER" id="PTHR10283:SF109">
    <property type="entry name" value="NA(+)_CITRATE COTRANSPORTER"/>
    <property type="match status" value="1"/>
</dbReference>
<keyword evidence="6" id="KW-0406">Ion transport</keyword>
<evidence type="ECO:0000256" key="1">
    <source>
        <dbReference type="ARBA" id="ARBA00004141"/>
    </source>
</evidence>
<dbReference type="GO" id="GO:0015729">
    <property type="term" value="P:oxaloacetate transport"/>
    <property type="evidence" value="ECO:0007669"/>
    <property type="project" value="TreeGrafter"/>
</dbReference>
<keyword evidence="6" id="KW-0739">Sodium transport</keyword>
<dbReference type="InterPro" id="IPR001898">
    <property type="entry name" value="SLC13A/DASS"/>
</dbReference>
<evidence type="ECO:0000313" key="9">
    <source>
        <dbReference type="Proteomes" id="UP000694424"/>
    </source>
</evidence>
<keyword evidence="3 7" id="KW-0812">Transmembrane</keyword>
<protein>
    <recommendedName>
        <fullName evidence="10">Solute carrier family 13 member 2</fullName>
    </recommendedName>
</protein>
<reference evidence="8" key="2">
    <citation type="submission" date="2025-09" db="UniProtKB">
        <authorList>
            <consortium name="Ensembl"/>
        </authorList>
    </citation>
    <scope>IDENTIFICATION</scope>
</reference>